<keyword evidence="7 8" id="KW-0472">Membrane</keyword>
<dbReference type="FunFam" id="1.10.357.140:FF:000003">
    <property type="entry name" value="4-hydroxybenzoate polyprenyltransferase, mitochondrial"/>
    <property type="match status" value="1"/>
</dbReference>
<evidence type="ECO:0000256" key="9">
    <source>
        <dbReference type="SAM" id="MobiDB-lite"/>
    </source>
</evidence>
<evidence type="ECO:0000256" key="8">
    <source>
        <dbReference type="HAMAP-Rule" id="MF_03189"/>
    </source>
</evidence>
<keyword evidence="8" id="KW-0999">Mitochondrion inner membrane</keyword>
<comment type="subcellular location">
    <subcellularLocation>
        <location evidence="2">Membrane</location>
        <topology evidence="2">Multi-pass membrane protein</topology>
    </subcellularLocation>
    <subcellularLocation>
        <location evidence="8">Mitochondrion inner membrane</location>
        <topology evidence="8">Multi-pass membrane protein</topology>
        <orientation evidence="8">Matrix side</orientation>
    </subcellularLocation>
</comment>
<feature type="transmembrane region" description="Helical" evidence="8">
    <location>
        <begin position="221"/>
        <end position="239"/>
    </location>
</feature>
<dbReference type="InterPro" id="IPR006370">
    <property type="entry name" value="HB_polyprenyltransferase-like"/>
</dbReference>
<dbReference type="Proteomes" id="UP001177140">
    <property type="component" value="Unassembled WGS sequence"/>
</dbReference>
<feature type="compositionally biased region" description="Basic and acidic residues" evidence="9">
    <location>
        <begin position="82"/>
        <end position="92"/>
    </location>
</feature>
<feature type="transmembrane region" description="Helical" evidence="8">
    <location>
        <begin position="318"/>
        <end position="336"/>
    </location>
</feature>
<keyword evidence="8" id="KW-0414">Isoprene biosynthesis</keyword>
<feature type="region of interest" description="Disordered" evidence="9">
    <location>
        <begin position="72"/>
        <end position="92"/>
    </location>
</feature>
<dbReference type="InterPro" id="IPR030470">
    <property type="entry name" value="UbiA_prenylTrfase_CS"/>
</dbReference>
<evidence type="ECO:0000256" key="6">
    <source>
        <dbReference type="ARBA" id="ARBA00022989"/>
    </source>
</evidence>
<evidence type="ECO:0000256" key="5">
    <source>
        <dbReference type="ARBA" id="ARBA00022692"/>
    </source>
</evidence>
<evidence type="ECO:0000256" key="7">
    <source>
        <dbReference type="ARBA" id="ARBA00023136"/>
    </source>
</evidence>
<dbReference type="PROSITE" id="PS00943">
    <property type="entry name" value="UBIA"/>
    <property type="match status" value="1"/>
</dbReference>
<dbReference type="AlphaFoldDB" id="A0AA42AXX3"/>
<comment type="pathway">
    <text evidence="8">Cofactor biosynthesis; ubiquinone biosynthesis.</text>
</comment>
<dbReference type="GO" id="GO:0008412">
    <property type="term" value="F:4-hydroxybenzoate polyprenyltransferase activity"/>
    <property type="evidence" value="ECO:0007669"/>
    <property type="project" value="UniProtKB-EC"/>
</dbReference>
<feature type="transmembrane region" description="Helical" evidence="8">
    <location>
        <begin position="342"/>
        <end position="362"/>
    </location>
</feature>
<dbReference type="GO" id="GO:0008299">
    <property type="term" value="P:isoprenoid biosynthetic process"/>
    <property type="evidence" value="ECO:0007669"/>
    <property type="project" value="UniProtKB-UniRule"/>
</dbReference>
<comment type="similarity">
    <text evidence="3 8">Belongs to the UbiA prenyltransferase family.</text>
</comment>
<dbReference type="InterPro" id="IPR044878">
    <property type="entry name" value="UbiA_sf"/>
</dbReference>
<evidence type="ECO:0000256" key="3">
    <source>
        <dbReference type="ARBA" id="ARBA00005985"/>
    </source>
</evidence>
<feature type="transmembrane region" description="Helical" evidence="8">
    <location>
        <begin position="271"/>
        <end position="292"/>
    </location>
</feature>
<keyword evidence="8" id="KW-0496">Mitochondrion</keyword>
<comment type="function">
    <text evidence="8">Catalyzes the prenylation of para-hydroxybenzoate (PHB) with an all-trans polyprenyl group. Mediates the second step in the final reaction sequence of coenzyme Q (CoQ) biosynthesis, which is the condensation of the polyisoprenoid side chain with PHB, generating the first membrane-bound Q intermediate.</text>
</comment>
<comment type="caution">
    <text evidence="10">The sequence shown here is derived from an EMBL/GenBank/DDBJ whole genome shotgun (WGS) entry which is preliminary data.</text>
</comment>
<dbReference type="InterPro" id="IPR039653">
    <property type="entry name" value="Prenyltransferase"/>
</dbReference>
<keyword evidence="11" id="KW-1185">Reference proteome</keyword>
<evidence type="ECO:0000313" key="11">
    <source>
        <dbReference type="Proteomes" id="UP001177140"/>
    </source>
</evidence>
<dbReference type="PANTHER" id="PTHR11048">
    <property type="entry name" value="PRENYLTRANSFERASES"/>
    <property type="match status" value="1"/>
</dbReference>
<feature type="transmembrane region" description="Helical" evidence="8">
    <location>
        <begin position="195"/>
        <end position="215"/>
    </location>
</feature>
<dbReference type="PANTHER" id="PTHR11048:SF28">
    <property type="entry name" value="4-HYDROXYBENZOATE POLYPRENYLTRANSFERASE, MITOCHONDRIAL"/>
    <property type="match status" value="1"/>
</dbReference>
<dbReference type="InterPro" id="IPR000537">
    <property type="entry name" value="UbiA_prenyltransferase"/>
</dbReference>
<dbReference type="GO" id="GO:0005743">
    <property type="term" value="C:mitochondrial inner membrane"/>
    <property type="evidence" value="ECO:0007669"/>
    <property type="project" value="UniProtKB-SubCell"/>
</dbReference>
<keyword evidence="8" id="KW-0831">Ubiquinone biosynthesis</keyword>
<keyword evidence="6 8" id="KW-1133">Transmembrane helix</keyword>
<dbReference type="GO" id="GO:0006744">
    <property type="term" value="P:ubiquinone biosynthetic process"/>
    <property type="evidence" value="ECO:0007669"/>
    <property type="project" value="UniProtKB-UniRule"/>
</dbReference>
<dbReference type="Gene3D" id="1.10.357.140">
    <property type="entry name" value="UbiA prenyltransferase"/>
    <property type="match status" value="1"/>
</dbReference>
<accession>A0AA42AXX3</accession>
<evidence type="ECO:0000256" key="1">
    <source>
        <dbReference type="ARBA" id="ARBA00001946"/>
    </source>
</evidence>
<comment type="catalytic activity">
    <reaction evidence="8">
        <text>an all-trans-polyprenyl diphosphate + 4-hydroxybenzoate = a 4-hydroxy-3-(all-trans-polyprenyl)benzoate + diphosphate</text>
        <dbReference type="Rhea" id="RHEA:44504"/>
        <dbReference type="Rhea" id="RHEA-COMP:9514"/>
        <dbReference type="Rhea" id="RHEA-COMP:9564"/>
        <dbReference type="ChEBI" id="CHEBI:17879"/>
        <dbReference type="ChEBI" id="CHEBI:33019"/>
        <dbReference type="ChEBI" id="CHEBI:58914"/>
        <dbReference type="ChEBI" id="CHEBI:78396"/>
        <dbReference type="EC" id="2.5.1.39"/>
    </reaction>
</comment>
<feature type="transmembrane region" description="Helical" evidence="8">
    <location>
        <begin position="248"/>
        <end position="265"/>
    </location>
</feature>
<dbReference type="HAMAP" id="MF_01635">
    <property type="entry name" value="UbiA"/>
    <property type="match status" value="1"/>
</dbReference>
<dbReference type="EMBL" id="JAJJMA010251189">
    <property type="protein sequence ID" value="MCL7043830.1"/>
    <property type="molecule type" value="Genomic_DNA"/>
</dbReference>
<organism evidence="10 11">
    <name type="scientific">Papaver nudicaule</name>
    <name type="common">Iceland poppy</name>
    <dbReference type="NCBI Taxonomy" id="74823"/>
    <lineage>
        <taxon>Eukaryota</taxon>
        <taxon>Viridiplantae</taxon>
        <taxon>Streptophyta</taxon>
        <taxon>Embryophyta</taxon>
        <taxon>Tracheophyta</taxon>
        <taxon>Spermatophyta</taxon>
        <taxon>Magnoliopsida</taxon>
        <taxon>Ranunculales</taxon>
        <taxon>Papaveraceae</taxon>
        <taxon>Papaveroideae</taxon>
        <taxon>Papaver</taxon>
    </lineage>
</organism>
<feature type="transmembrane region" description="Helical" evidence="8">
    <location>
        <begin position="374"/>
        <end position="394"/>
    </location>
</feature>
<keyword evidence="5 8" id="KW-0812">Transmembrane</keyword>
<evidence type="ECO:0000256" key="4">
    <source>
        <dbReference type="ARBA" id="ARBA00022679"/>
    </source>
</evidence>
<sequence>MASSFWLSSRIDRSPSFPIPPAVTLISFSRQSRPVISHQPPLHLRTRETRFKKIQKFSSSEATLFSRCYSSHRPNTSAGGSVEKEVSNDQSDKIVEKEEEVLSSWTDFSKKVRPYAYLARLHKLSPTWLFAWPCFWSITLASPSSKLLDIKMLVLFGLGSLFLRSLACVVNDILDRDIDAKVERTKSRPLASGLLTPYDGLRFLGFLVLLYLGFLLQLNNYSRVLGLLLLPLICSYPLMKRLTFWPQAYLGVAFNWGALLGWGAIEGTLNYAVSLPLYLSGVFWTLVYDTIYAHQDKEDDLRVGVKSTAILFGDQTKIWITGFGIASIISLSLSGYNASIGWPFYASLIAASAQLAWQIWTADLSNPADCSKKFLSNIWYGAIVFGGILFGRLVT</sequence>
<evidence type="ECO:0000313" key="10">
    <source>
        <dbReference type="EMBL" id="MCL7043830.1"/>
    </source>
</evidence>
<dbReference type="EC" id="2.5.1.39" evidence="8"/>
<comment type="cofactor">
    <cofactor evidence="1 8">
        <name>Mg(2+)</name>
        <dbReference type="ChEBI" id="CHEBI:18420"/>
    </cofactor>
</comment>
<reference evidence="10" key="1">
    <citation type="submission" date="2022-03" db="EMBL/GenBank/DDBJ databases">
        <title>A functionally conserved STORR gene fusion in Papaver species that diverged 16.8 million years ago.</title>
        <authorList>
            <person name="Catania T."/>
        </authorList>
    </citation>
    <scope>NUCLEOTIDE SEQUENCE</scope>
    <source>
        <strain evidence="10">S-191538</strain>
    </source>
</reference>
<keyword evidence="4 8" id="KW-0808">Transferase</keyword>
<protein>
    <recommendedName>
        <fullName evidence="8">4-hydroxybenzoate polyprenyltransferase, mitochondrial</fullName>
        <shortName evidence="8">4-HB polyprenyltransferase</shortName>
        <ecNumber evidence="8">2.5.1.39</ecNumber>
    </recommendedName>
    <alternativeName>
        <fullName evidence="8">Para-hydroxybenzoate--polyprenyltransferase</fullName>
        <shortName evidence="8">PHB:PPT</shortName>
        <shortName evidence="8">PHB:polyprenyltransferase</shortName>
    </alternativeName>
</protein>
<evidence type="ECO:0000256" key="2">
    <source>
        <dbReference type="ARBA" id="ARBA00004141"/>
    </source>
</evidence>
<gene>
    <name evidence="10" type="ORF">MKW94_006656</name>
</gene>
<dbReference type="NCBIfam" id="TIGR01474">
    <property type="entry name" value="ubiA_proteo"/>
    <property type="match status" value="1"/>
</dbReference>
<dbReference type="Pfam" id="PF01040">
    <property type="entry name" value="UbiA"/>
    <property type="match status" value="1"/>
</dbReference>
<name>A0AA42AXX3_PAPNU</name>
<dbReference type="CDD" id="cd13959">
    <property type="entry name" value="PT_UbiA_COQ2"/>
    <property type="match status" value="1"/>
</dbReference>
<proteinExistence type="inferred from homology"/>